<dbReference type="Gene3D" id="3.30.70.270">
    <property type="match status" value="1"/>
</dbReference>
<evidence type="ECO:0000313" key="4">
    <source>
        <dbReference type="EMBL" id="KAJ1139971.1"/>
    </source>
</evidence>
<sequence>LFQYKMMPFGLDSISTVFQRELSRVLSNITVAKLFQDDILIFGKDKKEHDCIMRKVLQALMDNGLTVKEQKCKFGKQHVEYLGHKISENGIRPKISHVKAI</sequence>
<evidence type="ECO:0000313" key="5">
    <source>
        <dbReference type="Proteomes" id="UP001066276"/>
    </source>
</evidence>
<feature type="domain" description="Reverse transcriptase" evidence="3">
    <location>
        <begin position="2"/>
        <end position="86"/>
    </location>
</feature>
<dbReference type="PANTHER" id="PTHR37984:SF15">
    <property type="entry name" value="INTEGRASE CATALYTIC DOMAIN-CONTAINING PROTEIN"/>
    <property type="match status" value="1"/>
</dbReference>
<organism evidence="4 5">
    <name type="scientific">Pleurodeles waltl</name>
    <name type="common">Iberian ribbed newt</name>
    <dbReference type="NCBI Taxonomy" id="8319"/>
    <lineage>
        <taxon>Eukaryota</taxon>
        <taxon>Metazoa</taxon>
        <taxon>Chordata</taxon>
        <taxon>Craniata</taxon>
        <taxon>Vertebrata</taxon>
        <taxon>Euteleostomi</taxon>
        <taxon>Amphibia</taxon>
        <taxon>Batrachia</taxon>
        <taxon>Caudata</taxon>
        <taxon>Salamandroidea</taxon>
        <taxon>Salamandridae</taxon>
        <taxon>Pleurodelinae</taxon>
        <taxon>Pleurodeles</taxon>
    </lineage>
</organism>
<dbReference type="GO" id="GO:0004523">
    <property type="term" value="F:RNA-DNA hybrid ribonuclease activity"/>
    <property type="evidence" value="ECO:0007669"/>
    <property type="project" value="UniProtKB-EC"/>
</dbReference>
<dbReference type="EC" id="3.1.26.4" evidence="2"/>
<reference evidence="4" key="1">
    <citation type="journal article" date="2022" name="bioRxiv">
        <title>Sequencing and chromosome-scale assembly of the giantPleurodeles waltlgenome.</title>
        <authorList>
            <person name="Brown T."/>
            <person name="Elewa A."/>
            <person name="Iarovenko S."/>
            <person name="Subramanian E."/>
            <person name="Araus A.J."/>
            <person name="Petzold A."/>
            <person name="Susuki M."/>
            <person name="Suzuki K.-i.T."/>
            <person name="Hayashi T."/>
            <person name="Toyoda A."/>
            <person name="Oliveira C."/>
            <person name="Osipova E."/>
            <person name="Leigh N.D."/>
            <person name="Simon A."/>
            <person name="Yun M.H."/>
        </authorList>
    </citation>
    <scope>NUCLEOTIDE SEQUENCE</scope>
    <source>
        <strain evidence="4">20211129_DDA</strain>
        <tissue evidence="4">Liver</tissue>
    </source>
</reference>
<dbReference type="EMBL" id="JANPWB010000010">
    <property type="protein sequence ID" value="KAJ1139971.1"/>
    <property type="molecule type" value="Genomic_DNA"/>
</dbReference>
<dbReference type="FunFam" id="3.30.70.270:FF:000003">
    <property type="entry name" value="Transposon Ty3-G Gag-Pol polyprotein"/>
    <property type="match status" value="1"/>
</dbReference>
<dbReference type="InterPro" id="IPR000477">
    <property type="entry name" value="RT_dom"/>
</dbReference>
<keyword evidence="5" id="KW-1185">Reference proteome</keyword>
<comment type="similarity">
    <text evidence="1">Belongs to the beta type-B retroviral polymerase family. HERV class-II K(HML-2) pol subfamily.</text>
</comment>
<evidence type="ECO:0000259" key="3">
    <source>
        <dbReference type="Pfam" id="PF00078"/>
    </source>
</evidence>
<dbReference type="InterPro" id="IPR050951">
    <property type="entry name" value="Retrovirus_Pol_polyprotein"/>
</dbReference>
<protein>
    <recommendedName>
        <fullName evidence="2">ribonuclease H</fullName>
        <ecNumber evidence="2">3.1.26.4</ecNumber>
    </recommendedName>
</protein>
<proteinExistence type="inferred from homology"/>
<dbReference type="SUPFAM" id="SSF56672">
    <property type="entry name" value="DNA/RNA polymerases"/>
    <property type="match status" value="1"/>
</dbReference>
<feature type="non-terminal residue" evidence="4">
    <location>
        <position position="101"/>
    </location>
</feature>
<evidence type="ECO:0000256" key="1">
    <source>
        <dbReference type="ARBA" id="ARBA00010879"/>
    </source>
</evidence>
<dbReference type="Pfam" id="PF00078">
    <property type="entry name" value="RVT_1"/>
    <property type="match status" value="1"/>
</dbReference>
<accession>A0AAV7QHA9</accession>
<gene>
    <name evidence="4" type="ORF">NDU88_006332</name>
</gene>
<comment type="caution">
    <text evidence="4">The sequence shown here is derived from an EMBL/GenBank/DDBJ whole genome shotgun (WGS) entry which is preliminary data.</text>
</comment>
<feature type="non-terminal residue" evidence="4">
    <location>
        <position position="1"/>
    </location>
</feature>
<dbReference type="AlphaFoldDB" id="A0AAV7QHA9"/>
<dbReference type="InterPro" id="IPR043128">
    <property type="entry name" value="Rev_trsase/Diguanyl_cyclase"/>
</dbReference>
<evidence type="ECO:0000256" key="2">
    <source>
        <dbReference type="ARBA" id="ARBA00012180"/>
    </source>
</evidence>
<dbReference type="InterPro" id="IPR043502">
    <property type="entry name" value="DNA/RNA_pol_sf"/>
</dbReference>
<dbReference type="Proteomes" id="UP001066276">
    <property type="component" value="Chromosome 6"/>
</dbReference>
<dbReference type="PANTHER" id="PTHR37984">
    <property type="entry name" value="PROTEIN CBG26694"/>
    <property type="match status" value="1"/>
</dbReference>
<name>A0AAV7QHA9_PLEWA</name>